<gene>
    <name evidence="4" type="ORF">AGRI_14495</name>
</gene>
<dbReference type="PATRIC" id="fig|1195246.3.peg.2875"/>
<evidence type="ECO:0000313" key="4">
    <source>
        <dbReference type="EMBL" id="EIW87738.1"/>
    </source>
</evidence>
<dbReference type="eggNOG" id="COG0497">
    <property type="taxonomic scope" value="Bacteria"/>
</dbReference>
<dbReference type="eggNOG" id="COG3593">
    <property type="taxonomic scope" value="Bacteria"/>
</dbReference>
<name>I8U6Y3_9ALTE</name>
<keyword evidence="1" id="KW-0175">Coiled coil</keyword>
<sequence>MKLHSVEIKNFRKLKNCKIIFKDATFLIGSNNAGKSSVFAALNNLHKNTNVSREDYSKTFIPEDESYKYAEEIEIIAEYRNIPEDANNWIGFRGRITKKAPPTPGDTGYAITYKKIWSISQTKPKVYLLEHERTRSEKYANAKKINDLKGDDFTEEFLKEHFEEQDLEKSLTTAAAKQKILDLPQLWDIKTDEDATWVENPGGIPGNVLSKLPRVVVIPAESCVSELTSNNGALYSLLTELFDQVRKKSNNYEQAQKLLNELAKELNPSDGNTDFGRLIQDLNGMTHNLFPESSIHVSASLDQPEKSIKPLFNVEMESNVKTAVPYQGHGMIRATAFQLLRFTNDFVNKNSDVPRTTIFCFEEPEIYLHPAAANQMRDALYDLAGTGCQIVATTHSPFMVNLGTEQSISLTKFTSDEDEFSKTHSFNLEKAFESLQKDERQNLKMLLKVDDYISRMFFAKKCIFVEGDTEEVVIRETIKRLSKEDKARVVGNCEFLRARGKAVLISIAKYLNALDINYILMHDRDKGTEKAEAMNEPIRLQTGDERRIMIEECIEDILGYPAPQKEKPYKAHEHIQANWGGNFDLLPEAWKSVFLKLCSPHLDHLKQEQNKA</sequence>
<dbReference type="Pfam" id="PF20469">
    <property type="entry name" value="OLD-like_TOPRIM"/>
    <property type="match status" value="1"/>
</dbReference>
<dbReference type="CDD" id="cd01026">
    <property type="entry name" value="TOPRIM_OLD"/>
    <property type="match status" value="1"/>
</dbReference>
<dbReference type="InterPro" id="IPR034139">
    <property type="entry name" value="TOPRIM_OLD"/>
</dbReference>
<evidence type="ECO:0000313" key="5">
    <source>
        <dbReference type="Proteomes" id="UP000035062"/>
    </source>
</evidence>
<reference evidence="4 5" key="1">
    <citation type="journal article" date="2012" name="J. Bacteriol.">
        <title>Genome Sequence of Pectin-Degrading Alishewanella agri, Isolated from Landfill Soil.</title>
        <authorList>
            <person name="Kim J."/>
            <person name="Jung J."/>
            <person name="Sung J.S."/>
            <person name="Chun J."/>
            <person name="Park W."/>
        </authorList>
    </citation>
    <scope>NUCLEOTIDE SEQUENCE [LARGE SCALE GENOMIC DNA]</scope>
    <source>
        <strain evidence="4 5">BL06</strain>
    </source>
</reference>
<evidence type="ECO:0000259" key="2">
    <source>
        <dbReference type="Pfam" id="PF13175"/>
    </source>
</evidence>
<dbReference type="EMBL" id="AKKU01000026">
    <property type="protein sequence ID" value="EIW87738.1"/>
    <property type="molecule type" value="Genomic_DNA"/>
</dbReference>
<dbReference type="SUPFAM" id="SSF52540">
    <property type="entry name" value="P-loop containing nucleoside triphosphate hydrolases"/>
    <property type="match status" value="1"/>
</dbReference>
<keyword evidence="5" id="KW-1185">Reference proteome</keyword>
<evidence type="ECO:0000256" key="1">
    <source>
        <dbReference type="SAM" id="Coils"/>
    </source>
</evidence>
<dbReference type="InterPro" id="IPR041685">
    <property type="entry name" value="AAA_GajA/Old/RecF-like"/>
</dbReference>
<dbReference type="PANTHER" id="PTHR43581:SF4">
    <property type="entry name" value="ATP_GTP PHOSPHATASE"/>
    <property type="match status" value="1"/>
</dbReference>
<dbReference type="InterPro" id="IPR027417">
    <property type="entry name" value="P-loop_NTPase"/>
</dbReference>
<dbReference type="RefSeq" id="WP_008985656.1">
    <property type="nucleotide sequence ID" value="NZ_AKKU01000026.1"/>
</dbReference>
<dbReference type="PANTHER" id="PTHR43581">
    <property type="entry name" value="ATP/GTP PHOSPHATASE"/>
    <property type="match status" value="1"/>
</dbReference>
<dbReference type="Gene3D" id="3.40.50.300">
    <property type="entry name" value="P-loop containing nucleotide triphosphate hydrolases"/>
    <property type="match status" value="1"/>
</dbReference>
<dbReference type="InterPro" id="IPR051396">
    <property type="entry name" value="Bact_Antivir_Def_Nuclease"/>
</dbReference>
<dbReference type="Proteomes" id="UP000035062">
    <property type="component" value="Unassembled WGS sequence"/>
</dbReference>
<dbReference type="STRING" id="1195246.AGRI_14495"/>
<comment type="caution">
    <text evidence="4">The sequence shown here is derived from an EMBL/GenBank/DDBJ whole genome shotgun (WGS) entry which is preliminary data.</text>
</comment>
<organism evidence="4 5">
    <name type="scientific">Alishewanella agri BL06</name>
    <dbReference type="NCBI Taxonomy" id="1195246"/>
    <lineage>
        <taxon>Bacteria</taxon>
        <taxon>Pseudomonadati</taxon>
        <taxon>Pseudomonadota</taxon>
        <taxon>Gammaproteobacteria</taxon>
        <taxon>Alteromonadales</taxon>
        <taxon>Alteromonadaceae</taxon>
        <taxon>Alishewanella</taxon>
    </lineage>
</organism>
<dbReference type="Pfam" id="PF13175">
    <property type="entry name" value="AAA_15"/>
    <property type="match status" value="1"/>
</dbReference>
<dbReference type="AlphaFoldDB" id="I8U6Y3"/>
<feature type="domain" description="OLD protein-like TOPRIM" evidence="3">
    <location>
        <begin position="457"/>
        <end position="525"/>
    </location>
</feature>
<feature type="domain" description="Endonuclease GajA/Old nuclease/RecF-like AAA" evidence="2">
    <location>
        <begin position="1"/>
        <end position="400"/>
    </location>
</feature>
<evidence type="ECO:0000259" key="3">
    <source>
        <dbReference type="Pfam" id="PF20469"/>
    </source>
</evidence>
<accession>I8U6Y3</accession>
<feature type="coiled-coil region" evidence="1">
    <location>
        <begin position="238"/>
        <end position="265"/>
    </location>
</feature>
<protein>
    <submittedName>
        <fullName evidence="4">Uncharacterized protein</fullName>
    </submittedName>
</protein>
<proteinExistence type="predicted"/>